<organism evidence="7 8">
    <name type="scientific">Mortierella alpina</name>
    <name type="common">Oleaginous fungus</name>
    <name type="synonym">Mortierella renispora</name>
    <dbReference type="NCBI Taxonomy" id="64518"/>
    <lineage>
        <taxon>Eukaryota</taxon>
        <taxon>Fungi</taxon>
        <taxon>Fungi incertae sedis</taxon>
        <taxon>Mucoromycota</taxon>
        <taxon>Mortierellomycotina</taxon>
        <taxon>Mortierellomycetes</taxon>
        <taxon>Mortierellales</taxon>
        <taxon>Mortierellaceae</taxon>
        <taxon>Mortierella</taxon>
    </lineage>
</organism>
<feature type="domain" description="GATA-type" evidence="6">
    <location>
        <begin position="525"/>
        <end position="574"/>
    </location>
</feature>
<evidence type="ECO:0000313" key="7">
    <source>
        <dbReference type="EMBL" id="KAG9324459.1"/>
    </source>
</evidence>
<feature type="compositionally biased region" description="Basic and acidic residues" evidence="5">
    <location>
        <begin position="247"/>
        <end position="256"/>
    </location>
</feature>
<name>A0A9P8CZC6_MORAP</name>
<feature type="compositionally biased region" description="Basic and acidic residues" evidence="5">
    <location>
        <begin position="378"/>
        <end position="391"/>
    </location>
</feature>
<dbReference type="InterPro" id="IPR051140">
    <property type="entry name" value="GATA_TF"/>
</dbReference>
<evidence type="ECO:0000256" key="1">
    <source>
        <dbReference type="ARBA" id="ARBA00022723"/>
    </source>
</evidence>
<gene>
    <name evidence="7" type="ORF">KVV02_006603</name>
</gene>
<keyword evidence="2 4" id="KW-0863">Zinc-finger</keyword>
<feature type="compositionally biased region" description="Polar residues" evidence="5">
    <location>
        <begin position="318"/>
        <end position="359"/>
    </location>
</feature>
<feature type="compositionally biased region" description="Polar residues" evidence="5">
    <location>
        <begin position="651"/>
        <end position="683"/>
    </location>
</feature>
<dbReference type="SUPFAM" id="SSF57716">
    <property type="entry name" value="Glucocorticoid receptor-like (DNA-binding domain)"/>
    <property type="match status" value="1"/>
</dbReference>
<dbReference type="EMBL" id="JAIFTL010000066">
    <property type="protein sequence ID" value="KAG9324459.1"/>
    <property type="molecule type" value="Genomic_DNA"/>
</dbReference>
<evidence type="ECO:0000256" key="3">
    <source>
        <dbReference type="ARBA" id="ARBA00022833"/>
    </source>
</evidence>
<accession>A0A9P8CZC6</accession>
<feature type="compositionally biased region" description="Polar residues" evidence="5">
    <location>
        <begin position="298"/>
        <end position="308"/>
    </location>
</feature>
<evidence type="ECO:0000256" key="5">
    <source>
        <dbReference type="SAM" id="MobiDB-lite"/>
    </source>
</evidence>
<sequence>MASNRPMSHNDNAPPDSVDIRFGQRQGLQQQQQAQQQEQQKPGLPLPHRPSRPMVEIQETGNRLLAKIDGEDEELEIIGDGISNTREHRSEARSRPPMRMPNLRYDYPESSVHNFSPGTSLIFNAYKGNSGLLSQAYMATGGEEDDIIQERLQKRLLNPQANDWPLEQQHRHHLKQKALPPTHVDDEGQYPSYEQSVHRPYRSTYDRSFPPYVANGRGHGPEENRDYDTQRDPRDPRDLNDPRGYGRHRDYTEAAHRGASGHLPPSAHEYHPSQHPHEYASRPRPPHAPSELERALPQHTTPPSAQSHNPHDPDHTSSTHAHGTSPSNRYHPFQSVQSRPTSSDESWVKTSSAQRQSYPTAAIDIPQPHHHRPLNGYTEHDHHDSLEDGRQNHYHQHYTHPAQHPPSNSSAGPSNFRPPNVHRPMGPRYALTRVNYRMIFDYASEIRECLLKGKAGTTDRLLYNAEILSKVFMGCRMDRDPKEQEEEEASASMLTRYAFSETYALYGLDLSTFSLKQALNPHQIRCTSCNIVKTPEWRKGPLGPRTLCNACGLIWGKISRSKAALAKSKIEAAKGEPSNAVGDSQMANVSPTNPGAEGAEALPTPDSSTLSDVSRKRERDQSSVADVDDAETQAREDDLRSAAAAWKEAASQQIVSRAQLGDQHSTVNPHRSVSVLSSAAPPQQQILTNTGVHAREDDPLDQHPPYTTHDSLAGQEGADTGIAGQNDQGPFSSEPPAVPEASGHLSASSTFDGEGRNGDSSVAGRKLALSYLLG</sequence>
<dbReference type="Gene3D" id="3.30.50.10">
    <property type="entry name" value="Erythroid Transcription Factor GATA-1, subunit A"/>
    <property type="match status" value="1"/>
</dbReference>
<evidence type="ECO:0000256" key="2">
    <source>
        <dbReference type="ARBA" id="ARBA00022771"/>
    </source>
</evidence>
<dbReference type="InterPro" id="IPR000679">
    <property type="entry name" value="Znf_GATA"/>
</dbReference>
<dbReference type="InterPro" id="IPR013088">
    <property type="entry name" value="Znf_NHR/GATA"/>
</dbReference>
<feature type="region of interest" description="Disordered" evidence="5">
    <location>
        <begin position="572"/>
        <end position="683"/>
    </location>
</feature>
<dbReference type="PROSITE" id="PS50114">
    <property type="entry name" value="GATA_ZN_FINGER_2"/>
    <property type="match status" value="1"/>
</dbReference>
<dbReference type="PANTHER" id="PTHR45658">
    <property type="entry name" value="GATA TRANSCRIPTION FACTOR"/>
    <property type="match status" value="1"/>
</dbReference>
<reference evidence="7" key="1">
    <citation type="submission" date="2021-07" db="EMBL/GenBank/DDBJ databases">
        <title>Draft genome of Mortierella alpina, strain LL118, isolated from an aspen leaf litter sample.</title>
        <authorList>
            <person name="Yang S."/>
            <person name="Vinatzer B.A."/>
        </authorList>
    </citation>
    <scope>NUCLEOTIDE SEQUENCE</scope>
    <source>
        <strain evidence="7">LL118</strain>
    </source>
</reference>
<evidence type="ECO:0000259" key="6">
    <source>
        <dbReference type="PROSITE" id="PS50114"/>
    </source>
</evidence>
<dbReference type="SMART" id="SM00401">
    <property type="entry name" value="ZnF_GATA"/>
    <property type="match status" value="1"/>
</dbReference>
<dbReference type="PROSITE" id="PS00344">
    <property type="entry name" value="GATA_ZN_FINGER_1"/>
    <property type="match status" value="1"/>
</dbReference>
<keyword evidence="3" id="KW-0862">Zinc</keyword>
<dbReference type="CDD" id="cd00202">
    <property type="entry name" value="ZnF_GATA"/>
    <property type="match status" value="1"/>
</dbReference>
<dbReference type="Proteomes" id="UP000717515">
    <property type="component" value="Unassembled WGS sequence"/>
</dbReference>
<feature type="compositionally biased region" description="Polar residues" evidence="5">
    <location>
        <begin position="581"/>
        <end position="593"/>
    </location>
</feature>
<evidence type="ECO:0000313" key="8">
    <source>
        <dbReference type="Proteomes" id="UP000717515"/>
    </source>
</evidence>
<dbReference type="AlphaFoldDB" id="A0A9P8CZC6"/>
<feature type="region of interest" description="Disordered" evidence="5">
    <location>
        <begin position="1"/>
        <end position="53"/>
    </location>
</feature>
<evidence type="ECO:0000256" key="4">
    <source>
        <dbReference type="PROSITE-ProRule" id="PRU00094"/>
    </source>
</evidence>
<feature type="region of interest" description="Disordered" evidence="5">
    <location>
        <begin position="168"/>
        <end position="426"/>
    </location>
</feature>
<feature type="compositionally biased region" description="Basic and acidic residues" evidence="5">
    <location>
        <begin position="219"/>
        <end position="241"/>
    </location>
</feature>
<feature type="compositionally biased region" description="Basic and acidic residues" evidence="5">
    <location>
        <begin position="268"/>
        <end position="281"/>
    </location>
</feature>
<dbReference type="GO" id="GO:0008270">
    <property type="term" value="F:zinc ion binding"/>
    <property type="evidence" value="ECO:0007669"/>
    <property type="project" value="UniProtKB-KW"/>
</dbReference>
<proteinExistence type="predicted"/>
<feature type="compositionally biased region" description="Polar residues" evidence="5">
    <location>
        <begin position="1"/>
        <end position="11"/>
    </location>
</feature>
<comment type="caution">
    <text evidence="7">The sequence shown here is derived from an EMBL/GenBank/DDBJ whole genome shotgun (WGS) entry which is preliminary data.</text>
</comment>
<dbReference type="PANTHER" id="PTHR45658:SF18">
    <property type="entry name" value="PROTEIN GAT2"/>
    <property type="match status" value="1"/>
</dbReference>
<dbReference type="Pfam" id="PF00320">
    <property type="entry name" value="GATA"/>
    <property type="match status" value="1"/>
</dbReference>
<dbReference type="GO" id="GO:0006355">
    <property type="term" value="P:regulation of DNA-templated transcription"/>
    <property type="evidence" value="ECO:0007669"/>
    <property type="project" value="InterPro"/>
</dbReference>
<protein>
    <recommendedName>
        <fullName evidence="6">GATA-type domain-containing protein</fullName>
    </recommendedName>
</protein>
<feature type="compositionally biased region" description="Low complexity" evidence="5">
    <location>
        <begin position="24"/>
        <end position="40"/>
    </location>
</feature>
<dbReference type="GO" id="GO:0043565">
    <property type="term" value="F:sequence-specific DNA binding"/>
    <property type="evidence" value="ECO:0007669"/>
    <property type="project" value="InterPro"/>
</dbReference>
<feature type="region of interest" description="Disordered" evidence="5">
    <location>
        <begin position="695"/>
        <end position="765"/>
    </location>
</feature>
<keyword evidence="1" id="KW-0479">Metal-binding</keyword>